<sequence>MIFFFGTRTGKKVTKQLVGVNCPHCHQTGSLTAISQTNFIHLFWIPIIPIGTSQFAECGHCKRGFYKEEFSQEMKKALQDYKSAAS</sequence>
<dbReference type="RefSeq" id="WP_249658256.1">
    <property type="nucleotide sequence ID" value="NZ_JAMFMA010000003.1"/>
</dbReference>
<evidence type="ECO:0000259" key="1">
    <source>
        <dbReference type="Pfam" id="PF17032"/>
    </source>
</evidence>
<gene>
    <name evidence="2" type="ORF">M3P19_13695</name>
</gene>
<proteinExistence type="predicted"/>
<dbReference type="InterPro" id="IPR031493">
    <property type="entry name" value="Zinc_ribbon_15"/>
</dbReference>
<comment type="caution">
    <text evidence="2">The sequence shown here is derived from an EMBL/GenBank/DDBJ whole genome shotgun (WGS) entry which is preliminary data.</text>
</comment>
<organism evidence="2 3">
    <name type="scientific">Flagellimonas spongiicola</name>
    <dbReference type="NCBI Taxonomy" id="2942208"/>
    <lineage>
        <taxon>Bacteria</taxon>
        <taxon>Pseudomonadati</taxon>
        <taxon>Bacteroidota</taxon>
        <taxon>Flavobacteriia</taxon>
        <taxon>Flavobacteriales</taxon>
        <taxon>Flavobacteriaceae</taxon>
        <taxon>Flagellimonas</taxon>
    </lineage>
</organism>
<dbReference type="Pfam" id="PF17032">
    <property type="entry name" value="Zn_ribbon_15"/>
    <property type="match status" value="1"/>
</dbReference>
<feature type="domain" description="Zinc-ribbon 15" evidence="1">
    <location>
        <begin position="20"/>
        <end position="68"/>
    </location>
</feature>
<name>A0ABT0PX59_9FLAO</name>
<dbReference type="EMBL" id="JAMFMA010000003">
    <property type="protein sequence ID" value="MCL6275068.1"/>
    <property type="molecule type" value="Genomic_DNA"/>
</dbReference>
<evidence type="ECO:0000313" key="2">
    <source>
        <dbReference type="EMBL" id="MCL6275068.1"/>
    </source>
</evidence>
<dbReference type="Proteomes" id="UP001203607">
    <property type="component" value="Unassembled WGS sequence"/>
</dbReference>
<evidence type="ECO:0000313" key="3">
    <source>
        <dbReference type="Proteomes" id="UP001203607"/>
    </source>
</evidence>
<reference evidence="2 3" key="1">
    <citation type="submission" date="2022-05" db="EMBL/GenBank/DDBJ databases">
        <authorList>
            <person name="Park J.-S."/>
        </authorList>
    </citation>
    <scope>NUCLEOTIDE SEQUENCE [LARGE SCALE GENOMIC DNA]</scope>
    <source>
        <strain evidence="2 3">2012CJ35-5</strain>
    </source>
</reference>
<keyword evidence="3" id="KW-1185">Reference proteome</keyword>
<protein>
    <submittedName>
        <fullName evidence="2">Zinc ribbon domain-containing protein</fullName>
    </submittedName>
</protein>
<accession>A0ABT0PX59</accession>